<dbReference type="Pfam" id="PF00069">
    <property type="entry name" value="Pkinase"/>
    <property type="match status" value="1"/>
</dbReference>
<dbReference type="SMART" id="SM00220">
    <property type="entry name" value="S_TKc"/>
    <property type="match status" value="1"/>
</dbReference>
<evidence type="ECO:0000256" key="3">
    <source>
        <dbReference type="ARBA" id="ARBA00022679"/>
    </source>
</evidence>
<dbReference type="InterPro" id="IPR011009">
    <property type="entry name" value="Kinase-like_dom_sf"/>
</dbReference>
<evidence type="ECO:0000256" key="2">
    <source>
        <dbReference type="ARBA" id="ARBA00022527"/>
    </source>
</evidence>
<dbReference type="EC" id="2.7.11.1" evidence="1"/>
<accession>A0ABS1MF96</accession>
<dbReference type="Gene3D" id="1.10.510.10">
    <property type="entry name" value="Transferase(Phosphotransferase) domain 1"/>
    <property type="match status" value="1"/>
</dbReference>
<dbReference type="SUPFAM" id="SSF101478">
    <property type="entry name" value="ADP-ribosylglycohydrolase"/>
    <property type="match status" value="1"/>
</dbReference>
<feature type="binding site" evidence="7">
    <location>
        <position position="40"/>
    </location>
    <ligand>
        <name>ATP</name>
        <dbReference type="ChEBI" id="CHEBI:30616"/>
    </ligand>
</feature>
<evidence type="ECO:0000256" key="1">
    <source>
        <dbReference type="ARBA" id="ARBA00012513"/>
    </source>
</evidence>
<dbReference type="Pfam" id="PF03747">
    <property type="entry name" value="ADP_ribosyl_GH"/>
    <property type="match status" value="1"/>
</dbReference>
<evidence type="ECO:0000313" key="10">
    <source>
        <dbReference type="Proteomes" id="UP000602198"/>
    </source>
</evidence>
<reference evidence="9 10" key="1">
    <citation type="submission" date="2021-01" db="EMBL/GenBank/DDBJ databases">
        <title>WGS of actinomycetes isolated from Thailand.</title>
        <authorList>
            <person name="Thawai C."/>
        </authorList>
    </citation>
    <scope>NUCLEOTIDE SEQUENCE [LARGE SCALE GENOMIC DNA]</scope>
    <source>
        <strain evidence="9 10">LPG 2</strain>
    </source>
</reference>
<protein>
    <recommendedName>
        <fullName evidence="1">non-specific serine/threonine protein kinase</fullName>
        <ecNumber evidence="1">2.7.11.1</ecNumber>
    </recommendedName>
</protein>
<evidence type="ECO:0000256" key="6">
    <source>
        <dbReference type="ARBA" id="ARBA00022840"/>
    </source>
</evidence>
<evidence type="ECO:0000313" key="9">
    <source>
        <dbReference type="EMBL" id="MBL1079308.1"/>
    </source>
</evidence>
<keyword evidence="4 7" id="KW-0547">Nucleotide-binding</keyword>
<name>A0ABS1MF96_9NOCA</name>
<keyword evidence="10" id="KW-1185">Reference proteome</keyword>
<evidence type="ECO:0000256" key="5">
    <source>
        <dbReference type="ARBA" id="ARBA00022777"/>
    </source>
</evidence>
<keyword evidence="6 7" id="KW-0067">ATP-binding</keyword>
<feature type="domain" description="Protein kinase" evidence="8">
    <location>
        <begin position="11"/>
        <end position="278"/>
    </location>
</feature>
<sequence>MLQHGEVFAGYVIERELGRGGMGSVYAARHPRLPRLTALKLLHRDMFGDHETRLRFEREADVVAQLDHPNIITVFDRGAEGDQLWIAMQYVDGTDCASLDPRDLAPERAADIMVQTAAALDYAHSKGVLHRDVKPANILLSHTAGTGSGFRERVLLSDFGIARVLDGTAGLTRTGTLNATLAFASPEQLTASELDHRSDQYSLACTLFRLLTGRGPFDAGNLTAVMLGHIQRPPPAASTLRGDLPPGLDAVLMRAMAKNRADRFASCSEFAEAAREAVAGSRTPVGFGGATGFAHAPGATAGYTAGPAATRGYTHGSGVDPDYTYGPVSAPGFPSAAPLTPPPATTVAPVHTGPAVRAESPVGPAIALDTVHGCLLGGAVGDALGAPVEATSVQNIQQWYGVRGVTGDRDSYKGEISDETQLTLFTVEGLIRSRLRARAKGIGDAPLGMIQASLLVWLEGQGVEITEQPLRLHSSLREYRELMSYRGPSNAATSVLKRVADQRKPFALLGTRGNPVNDSKGCAAVVRAAPFGFSTESLEAAFELGCDAAAITHGHPSGQLPAGVQAALVFGLAHGQDLRTALDGARGELERQRDHEETSRALAAAVQLARDSARHGRPMPTPDILQRLGNGLVGPEALAIAVYSALCADTVGGTPEQIFRNGVLLSVNHSGDSDSTAAVCGALLGTLLGVAAVPDEWRSGLDAAAIVERLATDFCKEYGPNPPHDKSGHPTANWLARYLG</sequence>
<proteinExistence type="predicted"/>
<dbReference type="SUPFAM" id="SSF56112">
    <property type="entry name" value="Protein kinase-like (PK-like)"/>
    <property type="match status" value="1"/>
</dbReference>
<dbReference type="Gene3D" id="1.10.4080.10">
    <property type="entry name" value="ADP-ribosylation/Crystallin J1"/>
    <property type="match status" value="1"/>
</dbReference>
<dbReference type="InterPro" id="IPR005502">
    <property type="entry name" value="Ribosyl_crysJ1"/>
</dbReference>
<evidence type="ECO:0000256" key="7">
    <source>
        <dbReference type="PROSITE-ProRule" id="PRU10141"/>
    </source>
</evidence>
<keyword evidence="3" id="KW-0808">Transferase</keyword>
<dbReference type="InterPro" id="IPR017441">
    <property type="entry name" value="Protein_kinase_ATP_BS"/>
</dbReference>
<dbReference type="InterPro" id="IPR036705">
    <property type="entry name" value="Ribosyl_crysJ1_sf"/>
</dbReference>
<keyword evidence="2" id="KW-0723">Serine/threonine-protein kinase</keyword>
<dbReference type="InterPro" id="IPR000719">
    <property type="entry name" value="Prot_kinase_dom"/>
</dbReference>
<dbReference type="PANTHER" id="PTHR43289">
    <property type="entry name" value="MITOGEN-ACTIVATED PROTEIN KINASE KINASE KINASE 20-RELATED"/>
    <property type="match status" value="1"/>
</dbReference>
<comment type="caution">
    <text evidence="9">The sequence shown here is derived from an EMBL/GenBank/DDBJ whole genome shotgun (WGS) entry which is preliminary data.</text>
</comment>
<keyword evidence="5" id="KW-0418">Kinase</keyword>
<organism evidence="9 10">
    <name type="scientific">Nocardia acididurans</name>
    <dbReference type="NCBI Taxonomy" id="2802282"/>
    <lineage>
        <taxon>Bacteria</taxon>
        <taxon>Bacillati</taxon>
        <taxon>Actinomycetota</taxon>
        <taxon>Actinomycetes</taxon>
        <taxon>Mycobacteriales</taxon>
        <taxon>Nocardiaceae</taxon>
        <taxon>Nocardia</taxon>
    </lineage>
</organism>
<dbReference type="Gene3D" id="3.30.200.20">
    <property type="entry name" value="Phosphorylase Kinase, domain 1"/>
    <property type="match status" value="1"/>
</dbReference>
<dbReference type="CDD" id="cd14014">
    <property type="entry name" value="STKc_PknB_like"/>
    <property type="match status" value="1"/>
</dbReference>
<dbReference type="InterPro" id="IPR008271">
    <property type="entry name" value="Ser/Thr_kinase_AS"/>
</dbReference>
<dbReference type="Proteomes" id="UP000602198">
    <property type="component" value="Unassembled WGS sequence"/>
</dbReference>
<evidence type="ECO:0000259" key="8">
    <source>
        <dbReference type="PROSITE" id="PS50011"/>
    </source>
</evidence>
<dbReference type="PROSITE" id="PS50011">
    <property type="entry name" value="PROTEIN_KINASE_DOM"/>
    <property type="match status" value="1"/>
</dbReference>
<dbReference type="PANTHER" id="PTHR43289:SF6">
    <property type="entry name" value="SERINE_THREONINE-PROTEIN KINASE NEKL-3"/>
    <property type="match status" value="1"/>
</dbReference>
<dbReference type="PROSITE" id="PS00108">
    <property type="entry name" value="PROTEIN_KINASE_ST"/>
    <property type="match status" value="1"/>
</dbReference>
<dbReference type="PROSITE" id="PS00107">
    <property type="entry name" value="PROTEIN_KINASE_ATP"/>
    <property type="match status" value="1"/>
</dbReference>
<gene>
    <name evidence="9" type="ORF">JK358_33375</name>
</gene>
<evidence type="ECO:0000256" key="4">
    <source>
        <dbReference type="ARBA" id="ARBA00022741"/>
    </source>
</evidence>
<dbReference type="EMBL" id="JAERRJ010000015">
    <property type="protein sequence ID" value="MBL1079308.1"/>
    <property type="molecule type" value="Genomic_DNA"/>
</dbReference>